<evidence type="ECO:0000256" key="14">
    <source>
        <dbReference type="ARBA" id="ARBA00044961"/>
    </source>
</evidence>
<evidence type="ECO:0000256" key="9">
    <source>
        <dbReference type="ARBA" id="ARBA00022833"/>
    </source>
</evidence>
<keyword evidence="8" id="KW-0720">Serine protease</keyword>
<feature type="disulfide bond" evidence="16">
    <location>
        <begin position="640"/>
        <end position="650"/>
    </location>
</feature>
<feature type="compositionally biased region" description="Acidic residues" evidence="17">
    <location>
        <begin position="2675"/>
        <end position="2684"/>
    </location>
</feature>
<evidence type="ECO:0000256" key="12">
    <source>
        <dbReference type="ARBA" id="ARBA00023773"/>
    </source>
</evidence>
<dbReference type="STRING" id="6669.E9G9M0"/>
<accession>E9G9M0</accession>
<feature type="domain" description="EGF-like" evidence="19">
    <location>
        <begin position="636"/>
        <end position="668"/>
    </location>
</feature>
<dbReference type="InParanoid" id="E9G9M0"/>
<protein>
    <recommendedName>
        <fullName evidence="13">Reelin</fullName>
    </recommendedName>
</protein>
<dbReference type="EMBL" id="GL732536">
    <property type="protein sequence ID" value="EFX83854.1"/>
    <property type="molecule type" value="Genomic_DNA"/>
</dbReference>
<sequence length="3407" mass="382982">MRPICGLLFFSLLDFVNLIAGQSNAVDASPFFFNCKQFDRLPDNWDPNESSMKIAQVELGGNPRSYIGGQVYKVNPTILDELEAESVTLSGVNQEGGVIFRDDFETGYFTPSLWTESKGFQVSNSCQPIFHGLSATVCNKPGESPDSNAETTEFHMSTVALNLTSAGTLHFTIGQTSCTNGDQDMAVSMGLNANITIFYGQLASPYDTECSNWKPLQTIASLTPGLPKTRELASYVFSLLSPVRQPETCLRWSVEIVENQAVCFGVDDVIVTNTADRPSELHADFDPLNTADWLSLPGGKIHSGCKNSKGGALVFSANQHGPNWASTRDLQLISNDSPISSDQILWRADFDALLLDEHWEFQNARTDAGCENEKRILILQQSSNSSLFSVCSPPINLSLAGNLRFHLKPFNSCEIKQTKNTKTAAKPAKRTPSKLNVWIERFDGNRKKLVILSGLVLDNVPVTPSISIPNEAQEKDAKICWQLLGEPASEKELSPWSMDDIQLLPTLPSPIQHILQFRLNMACDLPGGNTSSLGYNTRQLDKEENNFHVLVQYSTDQGSSWNNLHNLCLPPTCTGALSDVIETTWSSQEMAARPWDRITLPVSFASLAESVRFRFIQKGRSTSSLNVKHWAVDDIYLEECSMGCSGHGTCIEKGLCSCDDGYHGEWCQHPVQQLPPTLRDNFEHETSISNSFARFSGHKLSARCGQVGAGLAAVFDQPGSRQLMTHDLDTSESYILRFALRMNGPGSQLHQHCPGPDRLVETIYVHSSCNGGITWTLLKFIEPYQTKEESTRLIRIQLTPEAQGPSCRFRIWQAQHSGPAKDVWAVDDLYVGPNLTQTLTRNSSSDISFSTTADAFVGRHTPETFCKRDGVMVLQADEGEETYPVRIEPFSVIQLELAVGCSLSTPLLNNNSIVVQFSVDGGKHWNDLDDSRRHVSFLQDWRRIGIKLPPASWSEATRFRIAQTGSRPSDRSALGVDYFYAGPDECPELCRGNGRCALSGCVCDDGFSGESCLPDSPLTTLKASDHSLALTIGGRDYLMDHDGCLVRGTHNIMFDGLGMRYLETKEISYSPGIVVMFFLRLGFCESSQIGSHHDVFVQMKISWNGIDWKLLREYRSPFFSQPQFEQIEILPSKSIRSQTHPPPFKIRFVQTGIHGKDRNVWSVAGLASSSQADVLTGPDIGKLKSPLIDNTDFWLVRNDPDPKSSCLVFDSSCLSKIAWYGALTQKLFLDVGDTIQFDVAVQRVDSTTFPDTAEQIFLEYSADGGVDWQLVQPECLHTWSNCLGFYESSRLDYRSFTSSEDANENRFHFRTSEAMANKPILLRWLHHRLGDQQHHPLRGFQIQNLYIGNPCPSWCSGHGRCWNSVCSCEAGYSANSPFVPGDDCSETEETKIAGFYDTFVYKEHANSSPKLRPHWGRIFGGKLMPNYCDGSTDGVVFFASRGPRSLQTLEIDTRNLRMVQFTLAVTSVSIYKQNCRLAAKRKSLSVEIPAASLLVLDYSNDNGLTWNPLETWPLNSEIDEKRIGFSLPDSARTTRTKIRWWQLTYPNANNRDGLQWYLDDVLVNLNMTNPVVFEYENQSDEPVQEHQSRDSTDGSVKDGTITDWMGWQGLVFHEPLDPVDTLLGPADLEDGSSLSYAETWDMEITDPTFAQFQLILPEEHTLRNVEVRFEYSTDMGRHWNLVELECYMLHQLSQTCEYLHPPSRYFLNVQNNASRITVHLPRRSITESTRFRWISENGQDRGPTVWGVGRVYIGGTCPWMCSGHGTCKNGQCSCDAGYGNLDCVPIEPLPRRLTSHFDGDSNLVRISGGGISTGCGVLMSGPAAIFHKDGLRYFESIDLDLTAASYAQMSIKFNCWAELESYANSLEPSHQRLLLQHSVNGGITWILIQEVKVHPQQDPQLLIINLMRIPDLTNCTRLRLWQPVHAGEGWDTWAIDGLVLHSTTPLGVIMTSNFQNPSNDSSTWLTWFGGQVQSFCSRDNALVFHGELGEQQVFTGDAMIAPESVLQFEVNVGCGTADSNLEYPIRLEYSNDGGQDWHLVVNDNESSRNPYERMPHQMPTVYSSKTTNAWKRETVLLSQLETSKAIRFRWYQGYLNGTYGHLTPQWAIRNVILSPQCPELCNGHGRCTEEGSCECDGGYQGDACETVTHSTLNPHDFHESFITAEDPLENFNWIRRIGGEVRDQSSRNIGIGGAFVMDRVGVRMLETRDLDLSNANFVQFHLDSSESIPSEDETFVILDYSINGGIEWTTFEVFPLDGLSIQQLHQVPLPSRALSLATRLKWSQLGGRNGNYHTTWAIDEIFIGGEYYARSSLEDDFTSIETTRSNWLFFSGGTLEPSCGSSNSTLHFPNPNGKSMAMTKDIKVVHHMYLQYATSSGCDHPNACNRVRLEYSDNYGLVWRNLPDECLPGEEVDCNAFEYHTELLSRATGYRRSITVPIPVNKGVIRFRWMSDDESVDWTLHWVYIGAACGHCNGRGRCWEGSCQCHRNWTGESCEISSTKLFSSVRETFNNSWNSSILWSRINGGSISSLCGNLDSGPALHFHEACDRYAETLELDLREVIVVQFHLRSACGKVQSSPNHGVLLFQFSLNGGVKWQPGLTISLSQFQDSKLVSFFVPDEAQTNAVKLRWWQLGPAGRMTEDWAIDSFIIDRPLNISLTALEILKQRNIPSRDLDPDYQAEEPEEPVNPTHMRQSLDGHFGQKLWWRKINVEQQDSFCGQRGHIMRGRSNAVEESILETSDFWVVSAKGHILSFDLIVGDCGHGSDSVELSNTPLKFPVRFEVSYDHGITWKLFHPLKVRGEKGQGPQIPSVFPKLDKWQTYQYSLELISGARFARFRWRHPKSSVSVSWAINDFDMGADIKNPVFVGLQTLSDDFNNGSTVKPHWRFFSGGKIIHPNERLGDGTAGLFQGPGIKLLQTVALDLTFGRNVEFILNFQLNKGRRDNEDMTQNVFLQCSPDNGFKWILIQDYFPQHYINPASVHAVIPEDCQNSHSILRWWQPVGTEAETIKKSPMWLIDNIAIEYSREQLTEIYDTFGTEPLNQTQWQFHPNGVISNNICGTPEVKSSLNFISSENNRIAGITSRHVHVKENYAVYFKIRTSCGLIPCHANNNRSQIRFEMRQGYEQPYWSLAKPNCFPSSTNSLCDPQMYHSSTAYTFDNFPTWQRVIIPLKSIPFSNTWQFRWITQKNGIGRGEKNTWAIKDVYIGRMCPSHCHGHGDCFRGRCLCDNGYEGFSCASSNTVLSVSLLPVMDHFDDIVNPPNLWESINGGSIKIGCGSLIPLAHGNHLHFDGCGTRMASTVPMDVGIVRRVAFVIRIGTPQQIPSCRIQPSNRSDIFDRTVLLQYSYNGVDWLLLASHGIRNFIQPQRMIYNVPMQMNSSTIQFRWWQPQHGGSNWDQWALDNVEILI</sequence>
<comment type="caution">
    <text evidence="16">Lacks conserved residue(s) required for the propagation of feature annotation.</text>
</comment>
<feature type="signal peptide" evidence="18">
    <location>
        <begin position="1"/>
        <end position="21"/>
    </location>
</feature>
<feature type="disulfide bond" evidence="16">
    <location>
        <begin position="2117"/>
        <end position="2127"/>
    </location>
</feature>
<feature type="domain" description="EGF-like" evidence="19">
    <location>
        <begin position="2113"/>
        <end position="2145"/>
    </location>
</feature>
<dbReference type="SMART" id="SM00181">
    <property type="entry name" value="EGF"/>
    <property type="match status" value="5"/>
</dbReference>
<dbReference type="OMA" id="ATIKHAC"/>
<dbReference type="Pfam" id="PF23106">
    <property type="entry name" value="EGF_Teneurin"/>
    <property type="match status" value="1"/>
</dbReference>
<dbReference type="Proteomes" id="UP000000305">
    <property type="component" value="Unassembled WGS sequence"/>
</dbReference>
<dbReference type="eggNOG" id="ENOG502QSIP">
    <property type="taxonomic scope" value="Eukaryota"/>
</dbReference>
<evidence type="ECO:0000256" key="7">
    <source>
        <dbReference type="ARBA" id="ARBA00022801"/>
    </source>
</evidence>
<keyword evidence="11" id="KW-0130">Cell adhesion</keyword>
<evidence type="ECO:0000256" key="5">
    <source>
        <dbReference type="ARBA" id="ARBA00022670"/>
    </source>
</evidence>
<dbReference type="GO" id="GO:0007417">
    <property type="term" value="P:central nervous system development"/>
    <property type="evidence" value="ECO:0007669"/>
    <property type="project" value="InterPro"/>
</dbReference>
<evidence type="ECO:0000256" key="18">
    <source>
        <dbReference type="SAM" id="SignalP"/>
    </source>
</evidence>
<keyword evidence="18" id="KW-0732">Signal</keyword>
<evidence type="ECO:0000256" key="13">
    <source>
        <dbReference type="ARBA" id="ARBA00023900"/>
    </source>
</evidence>
<evidence type="ECO:0000256" key="17">
    <source>
        <dbReference type="SAM" id="MobiDB-lite"/>
    </source>
</evidence>
<feature type="chain" id="PRO_5003240139" description="Reelin" evidence="18">
    <location>
        <begin position="22"/>
        <end position="3407"/>
    </location>
</feature>
<dbReference type="InterPro" id="IPR036278">
    <property type="entry name" value="Sialidase_sf"/>
</dbReference>
<dbReference type="PROSITE" id="PS01186">
    <property type="entry name" value="EGF_2"/>
    <property type="match status" value="3"/>
</dbReference>
<dbReference type="KEGG" id="dpx:DAPPUDRAFT_315400"/>
<dbReference type="SUPFAM" id="SSF50939">
    <property type="entry name" value="Sialidases"/>
    <property type="match status" value="1"/>
</dbReference>
<keyword evidence="10" id="KW-0106">Calcium</keyword>
<dbReference type="Pfam" id="PF21471">
    <property type="entry name" value="Reelin_subrepeat-B"/>
    <property type="match status" value="16"/>
</dbReference>
<comment type="similarity">
    <text evidence="12">Belongs to the reelin family.</text>
</comment>
<feature type="disulfide bond" evidence="16">
    <location>
        <begin position="2135"/>
        <end position="2144"/>
    </location>
</feature>
<dbReference type="GO" id="GO:0046872">
    <property type="term" value="F:metal ion binding"/>
    <property type="evidence" value="ECO:0007669"/>
    <property type="project" value="UniProtKB-KW"/>
</dbReference>
<keyword evidence="16" id="KW-0245">EGF-like domain</keyword>
<dbReference type="PROSITE" id="PS50026">
    <property type="entry name" value="EGF_3"/>
    <property type="match status" value="2"/>
</dbReference>
<dbReference type="PANTHER" id="PTHR11841">
    <property type="entry name" value="REELIN"/>
    <property type="match status" value="1"/>
</dbReference>
<evidence type="ECO:0000256" key="10">
    <source>
        <dbReference type="ARBA" id="ARBA00022837"/>
    </source>
</evidence>
<evidence type="ECO:0000256" key="15">
    <source>
        <dbReference type="ARBA" id="ARBA00046064"/>
    </source>
</evidence>
<evidence type="ECO:0000256" key="4">
    <source>
        <dbReference type="ARBA" id="ARBA00022530"/>
    </source>
</evidence>
<proteinExistence type="inferred from homology"/>
<evidence type="ECO:0000259" key="19">
    <source>
        <dbReference type="PROSITE" id="PS50026"/>
    </source>
</evidence>
<evidence type="ECO:0000256" key="8">
    <source>
        <dbReference type="ARBA" id="ARBA00022825"/>
    </source>
</evidence>
<dbReference type="PROSITE" id="PS00022">
    <property type="entry name" value="EGF_1"/>
    <property type="match status" value="3"/>
</dbReference>
<evidence type="ECO:0000256" key="11">
    <source>
        <dbReference type="ARBA" id="ARBA00022889"/>
    </source>
</evidence>
<feature type="compositionally biased region" description="Basic and acidic residues" evidence="17">
    <location>
        <begin position="1583"/>
        <end position="1596"/>
    </location>
</feature>
<dbReference type="GO" id="GO:0007155">
    <property type="term" value="P:cell adhesion"/>
    <property type="evidence" value="ECO:0007669"/>
    <property type="project" value="UniProtKB-KW"/>
</dbReference>
<evidence type="ECO:0000256" key="1">
    <source>
        <dbReference type="ARBA" id="ARBA00004498"/>
    </source>
</evidence>
<dbReference type="GO" id="GO:0001764">
    <property type="term" value="P:neuron migration"/>
    <property type="evidence" value="ECO:0007669"/>
    <property type="project" value="InterPro"/>
</dbReference>
<comment type="subunit">
    <text evidence="14">Oligomer of disulfide-linked homodimers.</text>
</comment>
<dbReference type="InterPro" id="IPR034968">
    <property type="entry name" value="Reelin"/>
</dbReference>
<dbReference type="InterPro" id="IPR000742">
    <property type="entry name" value="EGF"/>
</dbReference>
<keyword evidence="2" id="KW-0217">Developmental protein</keyword>
<evidence type="ECO:0000256" key="6">
    <source>
        <dbReference type="ARBA" id="ARBA00022723"/>
    </source>
</evidence>
<dbReference type="PANTHER" id="PTHR11841:SF1">
    <property type="entry name" value="REELIN"/>
    <property type="match status" value="1"/>
</dbReference>
<dbReference type="GO" id="GO:0008236">
    <property type="term" value="F:serine-type peptidase activity"/>
    <property type="evidence" value="ECO:0007669"/>
    <property type="project" value="UniProtKB-KW"/>
</dbReference>
<dbReference type="PhylomeDB" id="E9G9M0"/>
<name>E9G9M0_DAPPU</name>
<reference evidence="20 21" key="1">
    <citation type="journal article" date="2011" name="Science">
        <title>The ecoresponsive genome of Daphnia pulex.</title>
        <authorList>
            <person name="Colbourne J.K."/>
            <person name="Pfrender M.E."/>
            <person name="Gilbert D."/>
            <person name="Thomas W.K."/>
            <person name="Tucker A."/>
            <person name="Oakley T.H."/>
            <person name="Tokishita S."/>
            <person name="Aerts A."/>
            <person name="Arnold G.J."/>
            <person name="Basu M.K."/>
            <person name="Bauer D.J."/>
            <person name="Caceres C.E."/>
            <person name="Carmel L."/>
            <person name="Casola C."/>
            <person name="Choi J.H."/>
            <person name="Detter J.C."/>
            <person name="Dong Q."/>
            <person name="Dusheyko S."/>
            <person name="Eads B.D."/>
            <person name="Frohlich T."/>
            <person name="Geiler-Samerotte K.A."/>
            <person name="Gerlach D."/>
            <person name="Hatcher P."/>
            <person name="Jogdeo S."/>
            <person name="Krijgsveld J."/>
            <person name="Kriventseva E.V."/>
            <person name="Kultz D."/>
            <person name="Laforsch C."/>
            <person name="Lindquist E."/>
            <person name="Lopez J."/>
            <person name="Manak J.R."/>
            <person name="Muller J."/>
            <person name="Pangilinan J."/>
            <person name="Patwardhan R.P."/>
            <person name="Pitluck S."/>
            <person name="Pritham E.J."/>
            <person name="Rechtsteiner A."/>
            <person name="Rho M."/>
            <person name="Rogozin I.B."/>
            <person name="Sakarya O."/>
            <person name="Salamov A."/>
            <person name="Schaack S."/>
            <person name="Shapiro H."/>
            <person name="Shiga Y."/>
            <person name="Skalitzky C."/>
            <person name="Smith Z."/>
            <person name="Souvorov A."/>
            <person name="Sung W."/>
            <person name="Tang Z."/>
            <person name="Tsuchiya D."/>
            <person name="Tu H."/>
            <person name="Vos H."/>
            <person name="Wang M."/>
            <person name="Wolf Y.I."/>
            <person name="Yamagata H."/>
            <person name="Yamada T."/>
            <person name="Ye Y."/>
            <person name="Shaw J.R."/>
            <person name="Andrews J."/>
            <person name="Crease T.J."/>
            <person name="Tang H."/>
            <person name="Lucas S.M."/>
            <person name="Robertson H.M."/>
            <person name="Bork P."/>
            <person name="Koonin E.V."/>
            <person name="Zdobnov E.M."/>
            <person name="Grigoriev I.V."/>
            <person name="Lynch M."/>
            <person name="Boore J.L."/>
        </authorList>
    </citation>
    <scope>NUCLEOTIDE SEQUENCE [LARGE SCALE GENOMIC DNA]</scope>
</reference>
<keyword evidence="6" id="KW-0479">Metal-binding</keyword>
<evidence type="ECO:0000256" key="16">
    <source>
        <dbReference type="PROSITE-ProRule" id="PRU00076"/>
    </source>
</evidence>
<feature type="region of interest" description="Disordered" evidence="17">
    <location>
        <begin position="1576"/>
        <end position="1596"/>
    </location>
</feature>
<evidence type="ECO:0000256" key="3">
    <source>
        <dbReference type="ARBA" id="ARBA00022525"/>
    </source>
</evidence>
<keyword evidence="3" id="KW-0964">Secreted</keyword>
<dbReference type="HOGENOM" id="CLU_000468_0_0_1"/>
<gene>
    <name evidence="20" type="ORF">DAPPUDRAFT_315400</name>
</gene>
<organism evidence="20 21">
    <name type="scientific">Daphnia pulex</name>
    <name type="common">Water flea</name>
    <dbReference type="NCBI Taxonomy" id="6669"/>
    <lineage>
        <taxon>Eukaryota</taxon>
        <taxon>Metazoa</taxon>
        <taxon>Ecdysozoa</taxon>
        <taxon>Arthropoda</taxon>
        <taxon>Crustacea</taxon>
        <taxon>Branchiopoda</taxon>
        <taxon>Diplostraca</taxon>
        <taxon>Cladocera</taxon>
        <taxon>Anomopoda</taxon>
        <taxon>Daphniidae</taxon>
        <taxon>Daphnia</taxon>
    </lineage>
</organism>
<dbReference type="OrthoDB" id="6330257at2759"/>
<keyword evidence="5" id="KW-0645">Protease</keyword>
<dbReference type="GO" id="GO:0006508">
    <property type="term" value="P:proteolysis"/>
    <property type="evidence" value="ECO:0007669"/>
    <property type="project" value="UniProtKB-KW"/>
</dbReference>
<keyword evidence="9" id="KW-0862">Zinc</keyword>
<comment type="subcellular location">
    <subcellularLocation>
        <location evidence="1">Secreted</location>
        <location evidence="1">Extracellular space</location>
        <location evidence="1">Extracellular matrix</location>
    </subcellularLocation>
</comment>
<evidence type="ECO:0000313" key="21">
    <source>
        <dbReference type="Proteomes" id="UP000000305"/>
    </source>
</evidence>
<dbReference type="GO" id="GO:0070325">
    <property type="term" value="F:lipoprotein particle receptor binding"/>
    <property type="evidence" value="ECO:0007669"/>
    <property type="project" value="InterPro"/>
</dbReference>
<evidence type="ECO:0000256" key="2">
    <source>
        <dbReference type="ARBA" id="ARBA00022473"/>
    </source>
</evidence>
<dbReference type="InterPro" id="IPR049419">
    <property type="entry name" value="Reelin_subrepeat-B"/>
</dbReference>
<keyword evidence="21" id="KW-1185">Reference proteome</keyword>
<feature type="disulfide bond" evidence="16">
    <location>
        <begin position="658"/>
        <end position="667"/>
    </location>
</feature>
<comment type="function">
    <text evidence="15">Extracellular matrix serine protease secreted by pioneer neurons that plays a role in layering of neurons in the cerebral cortex and cerebellum by coordinating cell positioning during neurodevelopment. Regulates microtubule function in neurons and neuronal migration. Binding to the extracellular domains of lipoprotein receptors VLDLR and LRP8/APOER2 induces tyrosine phosphorylation of DAB1 and modulation of TAU phosphorylation. Affects migration of sympathetic preganglionic neurons in the spinal cord, where it seems to act as a barrier to neuronal migration. Enzymatic activity is important for the modulation of cell adhesion.</text>
</comment>
<dbReference type="Gene3D" id="2.60.120.260">
    <property type="entry name" value="Galactose-binding domain-like"/>
    <property type="match status" value="18"/>
</dbReference>
<keyword evidence="4" id="KW-0272">Extracellular matrix</keyword>
<keyword evidence="7" id="KW-0378">Hydrolase</keyword>
<evidence type="ECO:0000313" key="20">
    <source>
        <dbReference type="EMBL" id="EFX83854.1"/>
    </source>
</evidence>
<keyword evidence="16" id="KW-1015">Disulfide bond</keyword>
<feature type="region of interest" description="Disordered" evidence="17">
    <location>
        <begin position="2671"/>
        <end position="2692"/>
    </location>
</feature>